<dbReference type="SMART" id="SM00822">
    <property type="entry name" value="PKS_KR"/>
    <property type="match status" value="1"/>
</dbReference>
<dbReference type="Pfam" id="PF21089">
    <property type="entry name" value="PKS_DH_N"/>
    <property type="match status" value="1"/>
</dbReference>
<dbReference type="SUPFAM" id="SSF47336">
    <property type="entry name" value="ACP-like"/>
    <property type="match status" value="1"/>
</dbReference>
<dbReference type="Gene3D" id="3.40.47.10">
    <property type="match status" value="1"/>
</dbReference>
<dbReference type="Gene3D" id="1.10.1200.10">
    <property type="entry name" value="ACP-like"/>
    <property type="match status" value="1"/>
</dbReference>
<dbReference type="PROSITE" id="PS52019">
    <property type="entry name" value="PKS_MFAS_DH"/>
    <property type="match status" value="1"/>
</dbReference>
<dbReference type="InterPro" id="IPR020841">
    <property type="entry name" value="PKS_Beta-ketoAc_synthase_dom"/>
</dbReference>
<dbReference type="SUPFAM" id="SSF51735">
    <property type="entry name" value="NAD(P)-binding Rossmann-fold domains"/>
    <property type="match status" value="1"/>
</dbReference>
<dbReference type="SMART" id="SM00825">
    <property type="entry name" value="PKS_KS"/>
    <property type="match status" value="1"/>
</dbReference>
<dbReference type="PANTHER" id="PTHR45681">
    <property type="entry name" value="POLYKETIDE SYNTHASE 44-RELATED"/>
    <property type="match status" value="1"/>
</dbReference>
<evidence type="ECO:0000256" key="3">
    <source>
        <dbReference type="ARBA" id="ARBA00022553"/>
    </source>
</evidence>
<dbReference type="GO" id="GO:0006633">
    <property type="term" value="P:fatty acid biosynthetic process"/>
    <property type="evidence" value="ECO:0007669"/>
    <property type="project" value="UniProtKB-UniPathway"/>
</dbReference>
<sequence>MDESEDDIAVIGIGCNFPGGEGLNEFWKVLLEGRNCVADIPAERFDSSFWYSADETKAGKTCTTKAALIDGFNEFDHRFFSITEAENNCMDPQQKLLLQCTYRALEDAGVSMESISGSRTGVYIGLMNRDYEMLRNNDPTTITHYNATGTAMSVAANRISFTFNLTGPSLAVDSACSSSMVALHLACQAIKQRDCETALCGGVNCIIEPRIFVALSKARMISPGGTSRPFSSEADGYGRGEGCGIVLLKPLRKAVKDYDKIWGVISKTAINQDGHSVTPITKPSMTQQEELLRRIYSESDLANVQYIEAHGTGTKVGDPTEAGSISNAIAKARPPGSKTLWVGSVKGNIGHTESAAGVAGLTKVLLMMKQKTIVPSMFYSKHSTSIDVEALHINIPTTPERWEANGSALRTAGINSFGFGGTNAHAIVKEYRRNPIPTGTPQGSPELFVISAASEKSLMLTIRDSHQKLCDSETVDLHALSYTSTCRRSHYRHKYRKAFLTTSISDLQHQLKSAVQSKTEPTKSDVQVVFLFCGNGVAYKGMCQQLLKEVPVFTDKVMEIDRLFQHHQSYSITQWLADGFKDQDLRKPDMIQPVLFAIQVGIATVLKHWGLEPDAVFGHSVGEVAAAHCSGLLSLEDAVKVLYHRSNLQSKVMGGAMLVVSNVAVEEVEEILKDFSGKVSIAAFNSPCSCTLAGESDEIDLIQERLKTQFKDKNLFLHILDVPSAYHSHMMDPILDDIQRNLHVLDANSLKCKLFSTVTAAKCADGDFTSGRYWAENIRKPVLFQQTLRAVTKDGQLLRNVVFVEVGPRRVLQRNIRETLGNNAIVLTSVQPQKDYETILNALGRAFEFGLNVDWHQVYMGHETLPTDLPVYQFDNSKKQINFEDVRRGNSSPSSHQLISQLSTSNEYIYTLSVDTAPYLWEHKNSGVSIVPGSLYVEIAYTSIMASLKPKKPVSLLQINIKFESLFTLTSNSHQLRVTLEQTEGGVSYRIRSAAAVHARGTCKIQDSQPMIEEPTIAPDIIFQRCRLIMDKKEIYSTLSQAGFDYGSVFNRLDYVHFGGEFNEAVTKIQVPEELLQHLHEHFLHPVLLDYFLQMGAALAVGNLTAKQAFPSGISSVAISAPLQETMIMYLRATAETPDFLEVCGCFATTQGKVLVELKKVRFTFLGKISNAPQSLFFHSELIPVLFDSNEFVDCKLKAIIFADKLHISKRLKPYLDPESIIVEYTDDWTSKPLQESLKTNINLTHAVFMWGVENLNHLTADQTLETLVSGCEKYRQILLLLKEMRPSCHVHVITYRSSELTVDHISPGFMLSGMTRACAAEMPSPSFQLVDLASVTNEDIQMLIEVIKSSKQQEVVIRNGQVLTTKISQTQEMGYPCKEDDQSEFLGDFILQTGDSYRMTSLSTIPDDTGEGPNPETSVEIQLTHACVHSSDYFPVTTSHLNFGRTIYWNQHTSHNHQLLVLDFGGVVTAVGKSVRSLAVGDRIVSCCPTVAKSKMRVPETLCYNTKYVPFLKDSPCVSYFILAWEILQNITVKERHRKLTIISQNTASALMKVLALTANRSGWNVSSTLHFREATNSIHQSHAFVFLPPFDHTGWQDIKGSSFFERHIVFVYSSHMSSPHISNMHAINSEHVHLHNVDVANVLHKTYLRVHSKKVFNWLKSLGFVAESLPLRKGTFQTLTKEMPETDPDCESYFTTKTVQNVILDHAESDRSYLTSRIPSHRSRQLFKKCGVYIITGGLSGLGLETVKFVSHNGGGCIATLSRSTLTNEIQVEMELLQKTSGVSIIHVQCDVSVSVQVMDAITKIRQRFPSCPIKGVFHSAAVLHDALIENLDRTLFQKVLKPKVCGALNLHYATLHNKLDYFVCYSSISSFIGNASQCNYAAANSFLDVFCHYRRNLGLAGQSINWGPLNLGLLLKKDHFQKFLEAKGMMTMDVWEVHKALEKCLLLNRPQQVICKFSLKNLNTHVLSQNAFLRRRLLALVETKLQDDVKPKTECQPVRSRQDSVRKIVSDISNVSEEELDDDSALCDLGIDSMLAMTLQNQIFQETGVNVPLVKILDPNSSLSTLAAIVMNNGSCDSQCN</sequence>
<evidence type="ECO:0000313" key="10">
    <source>
        <dbReference type="Ensembl" id="ENSCSEP00000030260.1"/>
    </source>
</evidence>
<keyword evidence="4" id="KW-0808">Transferase</keyword>
<dbReference type="InterPro" id="IPR042104">
    <property type="entry name" value="PKS_dehydratase_sf"/>
</dbReference>
<proteinExistence type="predicted"/>
<dbReference type="Pfam" id="PF00109">
    <property type="entry name" value="ketoacyl-synt"/>
    <property type="match status" value="1"/>
</dbReference>
<dbReference type="InterPro" id="IPR011032">
    <property type="entry name" value="GroES-like_sf"/>
</dbReference>
<evidence type="ECO:0000256" key="1">
    <source>
        <dbReference type="ARBA" id="ARBA00005194"/>
    </source>
</evidence>
<dbReference type="PROSITE" id="PS00606">
    <property type="entry name" value="KS3_1"/>
    <property type="match status" value="1"/>
</dbReference>
<dbReference type="PROSITE" id="PS50075">
    <property type="entry name" value="CARRIER"/>
    <property type="match status" value="1"/>
</dbReference>
<dbReference type="InterPro" id="IPR013968">
    <property type="entry name" value="PKS_KR"/>
</dbReference>
<dbReference type="InterPro" id="IPR001227">
    <property type="entry name" value="Ac_transferase_dom_sf"/>
</dbReference>
<dbReference type="InterPro" id="IPR016039">
    <property type="entry name" value="Thiolase-like"/>
</dbReference>
<name>A0A3P8WZZ4_CYNSE</name>
<keyword evidence="11" id="KW-1185">Reference proteome</keyword>
<dbReference type="OMA" id="WEHKNNG"/>
<dbReference type="SMART" id="SM00827">
    <property type="entry name" value="PKS_AT"/>
    <property type="match status" value="1"/>
</dbReference>
<evidence type="ECO:0000259" key="7">
    <source>
        <dbReference type="PROSITE" id="PS50075"/>
    </source>
</evidence>
<dbReference type="InParanoid" id="A0A3P8WZZ4"/>
<dbReference type="InterPro" id="IPR049552">
    <property type="entry name" value="PKS_DH_N"/>
</dbReference>
<dbReference type="Pfam" id="PF14765">
    <property type="entry name" value="PS-DH"/>
    <property type="match status" value="1"/>
</dbReference>
<dbReference type="Ensembl" id="ENSCSET00000030665.1">
    <property type="protein sequence ID" value="ENSCSEP00000030260.1"/>
    <property type="gene ID" value="ENSCSEG00000019389.1"/>
</dbReference>
<comment type="catalytic activity">
    <reaction evidence="5">
        <text>holo-[ACP] + malonyl-CoA = malonyl-[ACP] + CoA</text>
        <dbReference type="Rhea" id="RHEA:41792"/>
        <dbReference type="Rhea" id="RHEA-COMP:9623"/>
        <dbReference type="Rhea" id="RHEA-COMP:9685"/>
        <dbReference type="ChEBI" id="CHEBI:57287"/>
        <dbReference type="ChEBI" id="CHEBI:57384"/>
        <dbReference type="ChEBI" id="CHEBI:64479"/>
        <dbReference type="ChEBI" id="CHEBI:78449"/>
        <dbReference type="EC" id="2.3.1.39"/>
    </reaction>
    <physiologicalReaction direction="left-to-right" evidence="5">
        <dbReference type="Rhea" id="RHEA:41793"/>
    </physiologicalReaction>
</comment>
<dbReference type="RefSeq" id="XP_008306378.1">
    <property type="nucleotide sequence ID" value="XM_008308156.2"/>
</dbReference>
<protein>
    <submittedName>
        <fullName evidence="10">Phthioceranic/hydroxyphthioceranic acid synthase-like</fullName>
    </submittedName>
</protein>
<dbReference type="InterPro" id="IPR057326">
    <property type="entry name" value="KR_dom"/>
</dbReference>
<feature type="active site" description="Proton donor; for dehydratase activity" evidence="6">
    <location>
        <position position="1090"/>
    </location>
</feature>
<dbReference type="PROSITE" id="PS52004">
    <property type="entry name" value="KS3_2"/>
    <property type="match status" value="1"/>
</dbReference>
<dbReference type="InterPro" id="IPR050444">
    <property type="entry name" value="Polyketide_Synthase"/>
</dbReference>
<dbReference type="Proteomes" id="UP000265120">
    <property type="component" value="Chromosome 3"/>
</dbReference>
<dbReference type="Pfam" id="PF08659">
    <property type="entry name" value="KR"/>
    <property type="match status" value="1"/>
</dbReference>
<dbReference type="STRING" id="244447.ENSCSEP00000030260"/>
<dbReference type="GeneTree" id="ENSGT00940000164060"/>
<dbReference type="SUPFAM" id="SSF52151">
    <property type="entry name" value="FabD/lysophospholipase-like"/>
    <property type="match status" value="1"/>
</dbReference>
<keyword evidence="2" id="KW-0596">Phosphopantetheine</keyword>
<dbReference type="InterPro" id="IPR032821">
    <property type="entry name" value="PKS_assoc"/>
</dbReference>
<dbReference type="Gene3D" id="3.90.180.10">
    <property type="entry name" value="Medium-chain alcohol dehydrogenases, catalytic domain"/>
    <property type="match status" value="1"/>
</dbReference>
<dbReference type="KEGG" id="csem:103377364"/>
<dbReference type="GO" id="GO:0004314">
    <property type="term" value="F:[acyl-carrier-protein] S-malonyltransferase activity"/>
    <property type="evidence" value="ECO:0007669"/>
    <property type="project" value="UniProtKB-EC"/>
</dbReference>
<reference evidence="10" key="2">
    <citation type="submission" date="2025-08" db="UniProtKB">
        <authorList>
            <consortium name="Ensembl"/>
        </authorList>
    </citation>
    <scope>IDENTIFICATION</scope>
</reference>
<dbReference type="SUPFAM" id="SSF53901">
    <property type="entry name" value="Thiolase-like"/>
    <property type="match status" value="1"/>
</dbReference>
<organism evidence="10 11">
    <name type="scientific">Cynoglossus semilaevis</name>
    <name type="common">Tongue sole</name>
    <dbReference type="NCBI Taxonomy" id="244447"/>
    <lineage>
        <taxon>Eukaryota</taxon>
        <taxon>Metazoa</taxon>
        <taxon>Chordata</taxon>
        <taxon>Craniata</taxon>
        <taxon>Vertebrata</taxon>
        <taxon>Euteleostomi</taxon>
        <taxon>Actinopterygii</taxon>
        <taxon>Neopterygii</taxon>
        <taxon>Teleostei</taxon>
        <taxon>Neoteleostei</taxon>
        <taxon>Acanthomorphata</taxon>
        <taxon>Carangaria</taxon>
        <taxon>Pleuronectiformes</taxon>
        <taxon>Pleuronectoidei</taxon>
        <taxon>Cynoglossidae</taxon>
        <taxon>Cynoglossinae</taxon>
        <taxon>Cynoglossus</taxon>
    </lineage>
</organism>
<evidence type="ECO:0000313" key="11">
    <source>
        <dbReference type="Proteomes" id="UP000265120"/>
    </source>
</evidence>
<dbReference type="Pfam" id="PF02801">
    <property type="entry name" value="Ketoacyl-synt_C"/>
    <property type="match status" value="1"/>
</dbReference>
<dbReference type="GeneID" id="103377364"/>
<dbReference type="UniPathway" id="UPA00094"/>
<evidence type="ECO:0000256" key="4">
    <source>
        <dbReference type="ARBA" id="ARBA00022679"/>
    </source>
</evidence>
<dbReference type="PANTHER" id="PTHR45681:SF8">
    <property type="entry name" value="CARRIER DOMAIN-CONTAINING PROTEIN"/>
    <property type="match status" value="1"/>
</dbReference>
<dbReference type="InterPro" id="IPR014043">
    <property type="entry name" value="Acyl_transferase_dom"/>
</dbReference>
<dbReference type="SUPFAM" id="SSF50129">
    <property type="entry name" value="GroES-like"/>
    <property type="match status" value="1"/>
</dbReference>
<feature type="domain" description="Carrier" evidence="7">
    <location>
        <begin position="1999"/>
        <end position="2077"/>
    </location>
</feature>
<dbReference type="OrthoDB" id="329835at2759"/>
<evidence type="ECO:0000256" key="5">
    <source>
        <dbReference type="ARBA" id="ARBA00048404"/>
    </source>
</evidence>
<evidence type="ECO:0000256" key="6">
    <source>
        <dbReference type="PROSITE-ProRule" id="PRU01363"/>
    </source>
</evidence>
<dbReference type="SUPFAM" id="SSF55048">
    <property type="entry name" value="Probable ACP-binding domain of malonyl-CoA ACP transacylase"/>
    <property type="match status" value="1"/>
</dbReference>
<dbReference type="InterPro" id="IPR036736">
    <property type="entry name" value="ACP-like_sf"/>
</dbReference>
<feature type="domain" description="PKS/mFAS DH" evidence="9">
    <location>
        <begin position="892"/>
        <end position="1172"/>
    </location>
</feature>
<dbReference type="InterPro" id="IPR036291">
    <property type="entry name" value="NAD(P)-bd_dom_sf"/>
</dbReference>
<dbReference type="InterPro" id="IPR049551">
    <property type="entry name" value="PKS_DH_C"/>
</dbReference>
<dbReference type="Pfam" id="PF00550">
    <property type="entry name" value="PP-binding"/>
    <property type="match status" value="1"/>
</dbReference>
<feature type="domain" description="Ketosynthase family 3 (KS3)" evidence="8">
    <location>
        <begin position="5"/>
        <end position="430"/>
    </location>
</feature>
<keyword evidence="3" id="KW-0597">Phosphoprotein</keyword>
<dbReference type="InterPro" id="IPR009081">
    <property type="entry name" value="PP-bd_ACP"/>
</dbReference>
<dbReference type="Pfam" id="PF16197">
    <property type="entry name" value="KAsynt_C_assoc"/>
    <property type="match status" value="1"/>
</dbReference>
<evidence type="ECO:0000259" key="9">
    <source>
        <dbReference type="PROSITE" id="PS52019"/>
    </source>
</evidence>
<feature type="region of interest" description="N-terminal hotdog fold" evidence="6">
    <location>
        <begin position="892"/>
        <end position="1010"/>
    </location>
</feature>
<dbReference type="Gene3D" id="3.40.366.10">
    <property type="entry name" value="Malonyl-Coenzyme A Acyl Carrier Protein, domain 2"/>
    <property type="match status" value="1"/>
</dbReference>
<reference evidence="10" key="3">
    <citation type="submission" date="2025-09" db="UniProtKB">
        <authorList>
            <consortium name="Ensembl"/>
        </authorList>
    </citation>
    <scope>IDENTIFICATION</scope>
</reference>
<feature type="region of interest" description="C-terminal hotdog fold" evidence="6">
    <location>
        <begin position="1027"/>
        <end position="1172"/>
    </location>
</feature>
<dbReference type="CDD" id="cd00833">
    <property type="entry name" value="PKS"/>
    <property type="match status" value="1"/>
</dbReference>
<dbReference type="InterPro" id="IPR014031">
    <property type="entry name" value="Ketoacyl_synth_C"/>
</dbReference>
<dbReference type="GO" id="GO:0004315">
    <property type="term" value="F:3-oxoacyl-[acyl-carrier-protein] synthase activity"/>
    <property type="evidence" value="ECO:0007669"/>
    <property type="project" value="InterPro"/>
</dbReference>
<evidence type="ECO:0000256" key="2">
    <source>
        <dbReference type="ARBA" id="ARBA00022450"/>
    </source>
</evidence>
<comment type="pathway">
    <text evidence="1">Lipid metabolism; fatty acid biosynthesis.</text>
</comment>
<reference evidence="10 11" key="1">
    <citation type="journal article" date="2014" name="Nat. Genet.">
        <title>Whole-genome sequence of a flatfish provides insights into ZW sex chromosome evolution and adaptation to a benthic lifestyle.</title>
        <authorList>
            <person name="Chen S."/>
            <person name="Zhang G."/>
            <person name="Shao C."/>
            <person name="Huang Q."/>
            <person name="Liu G."/>
            <person name="Zhang P."/>
            <person name="Song W."/>
            <person name="An N."/>
            <person name="Chalopin D."/>
            <person name="Volff J.N."/>
            <person name="Hong Y."/>
            <person name="Li Q."/>
            <person name="Sha Z."/>
            <person name="Zhou H."/>
            <person name="Xie M."/>
            <person name="Yu Q."/>
            <person name="Liu Y."/>
            <person name="Xiang H."/>
            <person name="Wang N."/>
            <person name="Wu K."/>
            <person name="Yang C."/>
            <person name="Zhou Q."/>
            <person name="Liao X."/>
            <person name="Yang L."/>
            <person name="Hu Q."/>
            <person name="Zhang J."/>
            <person name="Meng L."/>
            <person name="Jin L."/>
            <person name="Tian Y."/>
            <person name="Lian J."/>
            <person name="Yang J."/>
            <person name="Miao G."/>
            <person name="Liu S."/>
            <person name="Liang Z."/>
            <person name="Yan F."/>
            <person name="Li Y."/>
            <person name="Sun B."/>
            <person name="Zhang H."/>
            <person name="Zhang J."/>
            <person name="Zhu Y."/>
            <person name="Du M."/>
            <person name="Zhao Y."/>
            <person name="Schartl M."/>
            <person name="Tang Q."/>
            <person name="Wang J."/>
        </authorList>
    </citation>
    <scope>NUCLEOTIDE SEQUENCE</scope>
</reference>
<dbReference type="Gene3D" id="3.40.50.720">
    <property type="entry name" value="NAD(P)-binding Rossmann-like Domain"/>
    <property type="match status" value="1"/>
</dbReference>
<dbReference type="InterPro" id="IPR014030">
    <property type="entry name" value="Ketoacyl_synth_N"/>
</dbReference>
<dbReference type="InterPro" id="IPR049900">
    <property type="entry name" value="PKS_mFAS_DH"/>
</dbReference>
<dbReference type="InterPro" id="IPR016036">
    <property type="entry name" value="Malonyl_transacylase_ACP-bd"/>
</dbReference>
<dbReference type="CDD" id="cd05274">
    <property type="entry name" value="KR_FAS_SDR_x"/>
    <property type="match status" value="1"/>
</dbReference>
<accession>A0A3P8WZZ4</accession>
<feature type="active site" description="Proton acceptor; for dehydratase activity" evidence="6">
    <location>
        <position position="923"/>
    </location>
</feature>
<dbReference type="Gene3D" id="3.10.129.110">
    <property type="entry name" value="Polyketide synthase dehydratase"/>
    <property type="match status" value="1"/>
</dbReference>
<evidence type="ECO:0000259" key="8">
    <source>
        <dbReference type="PROSITE" id="PS52004"/>
    </source>
</evidence>
<dbReference type="Gene3D" id="3.30.70.3290">
    <property type="match status" value="1"/>
</dbReference>
<dbReference type="Pfam" id="PF00698">
    <property type="entry name" value="Acyl_transf_1"/>
    <property type="match status" value="1"/>
</dbReference>
<dbReference type="InterPro" id="IPR016035">
    <property type="entry name" value="Acyl_Trfase/lysoPLipase"/>
</dbReference>
<dbReference type="InterPro" id="IPR018201">
    <property type="entry name" value="Ketoacyl_synth_AS"/>
</dbReference>